<feature type="transmembrane region" description="Helical" evidence="2">
    <location>
        <begin position="16"/>
        <end position="36"/>
    </location>
</feature>
<evidence type="ECO:0000313" key="3">
    <source>
        <dbReference type="EnsemblMetazoa" id="AATE015524-PA.1"/>
    </source>
</evidence>
<dbReference type="AlphaFoldDB" id="A0A182JCI7"/>
<protein>
    <submittedName>
        <fullName evidence="3">Uncharacterized protein</fullName>
    </submittedName>
</protein>
<dbReference type="EnsemblMetazoa" id="AATE015524-RA">
    <property type="protein sequence ID" value="AATE015524-PA.1"/>
    <property type="gene ID" value="AATE015524"/>
</dbReference>
<sequence length="417" mass="42965">MALQNRVSRFFVDNQGALLAIAILIGLVIVVGSCTASPRGGYDRWRLAVVAAGSWRLLMLAVAGLVALLAPVLARGTVRLARHTLLHLAPPGSGPLLADLIAGLMPTAVRCQVGGAVEPLATLRTSVLEQYDAGAAMLRQPERVFEFLPAQLAVPPITFGMAASSARTSSDTSTRLNCGSMSPDSRGESPLRASSSEMMIVPETGDEFSSSNFSFRMALARRSFDPPLAPVTAGGFFPLFGGPCVAPLLPVGFAGVVSSFAMSTTTVGGSLVTSHLTRFGSGSSAFGNGDGVAGGVIGAGTAVAVVTWRTVKSSGLSPMLVAVATILVVVLAGRTATSAYCSLYEGGRLATVVRRPPEDTRRDCGDPEDSCSHSCKTGRAEVSAGGAGTGQGAGNDRVFVPAHLYQLPQEETACVRI</sequence>
<dbReference type="PROSITE" id="PS51257">
    <property type="entry name" value="PROKAR_LIPOPROTEIN"/>
    <property type="match status" value="1"/>
</dbReference>
<keyword evidence="2" id="KW-0472">Membrane</keyword>
<keyword evidence="2" id="KW-1133">Transmembrane helix</keyword>
<keyword evidence="2" id="KW-0812">Transmembrane</keyword>
<reference evidence="3" key="1">
    <citation type="submission" date="2022-08" db="UniProtKB">
        <authorList>
            <consortium name="EnsemblMetazoa"/>
        </authorList>
    </citation>
    <scope>IDENTIFICATION</scope>
    <source>
        <strain evidence="3">EBRO</strain>
    </source>
</reference>
<proteinExistence type="predicted"/>
<organism evidence="3">
    <name type="scientific">Anopheles atroparvus</name>
    <name type="common">European mosquito</name>
    <dbReference type="NCBI Taxonomy" id="41427"/>
    <lineage>
        <taxon>Eukaryota</taxon>
        <taxon>Metazoa</taxon>
        <taxon>Ecdysozoa</taxon>
        <taxon>Arthropoda</taxon>
        <taxon>Hexapoda</taxon>
        <taxon>Insecta</taxon>
        <taxon>Pterygota</taxon>
        <taxon>Neoptera</taxon>
        <taxon>Endopterygota</taxon>
        <taxon>Diptera</taxon>
        <taxon>Nematocera</taxon>
        <taxon>Culicoidea</taxon>
        <taxon>Culicidae</taxon>
        <taxon>Anophelinae</taxon>
        <taxon>Anopheles</taxon>
    </lineage>
</organism>
<evidence type="ECO:0000256" key="2">
    <source>
        <dbReference type="SAM" id="Phobius"/>
    </source>
</evidence>
<evidence type="ECO:0000256" key="1">
    <source>
        <dbReference type="SAM" id="MobiDB-lite"/>
    </source>
</evidence>
<feature type="region of interest" description="Disordered" evidence="1">
    <location>
        <begin position="169"/>
        <end position="193"/>
    </location>
</feature>
<feature type="transmembrane region" description="Helical" evidence="2">
    <location>
        <begin position="57"/>
        <end position="74"/>
    </location>
</feature>
<dbReference type="VEuPathDB" id="VectorBase:AATE015524"/>
<name>A0A182JCI7_ANOAO</name>
<accession>A0A182JCI7</accession>